<organism evidence="6 7">
    <name type="scientific">Marchantia polymorpha</name>
    <name type="common">Common liverwort</name>
    <name type="synonym">Marchantia aquatica</name>
    <dbReference type="NCBI Taxonomy" id="3197"/>
    <lineage>
        <taxon>Eukaryota</taxon>
        <taxon>Viridiplantae</taxon>
        <taxon>Streptophyta</taxon>
        <taxon>Embryophyta</taxon>
        <taxon>Marchantiophyta</taxon>
        <taxon>Marchantiopsida</taxon>
        <taxon>Marchantiidae</taxon>
        <taxon>Marchantiales</taxon>
        <taxon>Marchantiaceae</taxon>
        <taxon>Marchantia</taxon>
    </lineage>
</organism>
<keyword evidence="2 5" id="KW-0812">Transmembrane</keyword>
<evidence type="ECO:0000313" key="7">
    <source>
        <dbReference type="Proteomes" id="UP000244005"/>
    </source>
</evidence>
<keyword evidence="7" id="KW-1185">Reference proteome</keyword>
<dbReference type="Proteomes" id="UP000244005">
    <property type="component" value="Unassembled WGS sequence"/>
</dbReference>
<accession>A0A2R6XCG9</accession>
<evidence type="ECO:0000256" key="4">
    <source>
        <dbReference type="ARBA" id="ARBA00023136"/>
    </source>
</evidence>
<evidence type="ECO:0000313" key="6">
    <source>
        <dbReference type="EMBL" id="PTQ43805.1"/>
    </source>
</evidence>
<sequence length="95" mass="10385">MSLSIQSSCENLVLLYQILLAVTWSLVGFSSVEAGSVRLKNTGSIMVKNILDNYYCIIDFGIFVYEFRFGYGSLAVGSKVAKKTFSGCEVVIPPS</sequence>
<dbReference type="Gene3D" id="1.10.3430.10">
    <property type="entry name" value="Ammonium transporter AmtB like domains"/>
    <property type="match status" value="1"/>
</dbReference>
<feature type="transmembrane region" description="Helical" evidence="5">
    <location>
        <begin position="12"/>
        <end position="32"/>
    </location>
</feature>
<comment type="subcellular location">
    <subcellularLocation>
        <location evidence="1">Membrane</location>
        <topology evidence="1">Multi-pass membrane protein</topology>
    </subcellularLocation>
</comment>
<dbReference type="AlphaFoldDB" id="A0A2R6XCG9"/>
<dbReference type="EMBL" id="KZ772695">
    <property type="protein sequence ID" value="PTQ43805.1"/>
    <property type="molecule type" value="Genomic_DNA"/>
</dbReference>
<keyword evidence="3 5" id="KW-1133">Transmembrane helix</keyword>
<reference evidence="7" key="1">
    <citation type="journal article" date="2017" name="Cell">
        <title>Insights into land plant evolution garnered from the Marchantia polymorpha genome.</title>
        <authorList>
            <person name="Bowman J.L."/>
            <person name="Kohchi T."/>
            <person name="Yamato K.T."/>
            <person name="Jenkins J."/>
            <person name="Shu S."/>
            <person name="Ishizaki K."/>
            <person name="Yamaoka S."/>
            <person name="Nishihama R."/>
            <person name="Nakamura Y."/>
            <person name="Berger F."/>
            <person name="Adam C."/>
            <person name="Aki S.S."/>
            <person name="Althoff F."/>
            <person name="Araki T."/>
            <person name="Arteaga-Vazquez M.A."/>
            <person name="Balasubrmanian S."/>
            <person name="Barry K."/>
            <person name="Bauer D."/>
            <person name="Boehm C.R."/>
            <person name="Briginshaw L."/>
            <person name="Caballero-Perez J."/>
            <person name="Catarino B."/>
            <person name="Chen F."/>
            <person name="Chiyoda S."/>
            <person name="Chovatia M."/>
            <person name="Davies K.M."/>
            <person name="Delmans M."/>
            <person name="Demura T."/>
            <person name="Dierschke T."/>
            <person name="Dolan L."/>
            <person name="Dorantes-Acosta A.E."/>
            <person name="Eklund D.M."/>
            <person name="Florent S.N."/>
            <person name="Flores-Sandoval E."/>
            <person name="Fujiyama A."/>
            <person name="Fukuzawa H."/>
            <person name="Galik B."/>
            <person name="Grimanelli D."/>
            <person name="Grimwood J."/>
            <person name="Grossniklaus U."/>
            <person name="Hamada T."/>
            <person name="Haseloff J."/>
            <person name="Hetherington A.J."/>
            <person name="Higo A."/>
            <person name="Hirakawa Y."/>
            <person name="Hundley H.N."/>
            <person name="Ikeda Y."/>
            <person name="Inoue K."/>
            <person name="Inoue S.I."/>
            <person name="Ishida S."/>
            <person name="Jia Q."/>
            <person name="Kakita M."/>
            <person name="Kanazawa T."/>
            <person name="Kawai Y."/>
            <person name="Kawashima T."/>
            <person name="Kennedy M."/>
            <person name="Kinose K."/>
            <person name="Kinoshita T."/>
            <person name="Kohara Y."/>
            <person name="Koide E."/>
            <person name="Komatsu K."/>
            <person name="Kopischke S."/>
            <person name="Kubo M."/>
            <person name="Kyozuka J."/>
            <person name="Lagercrantz U."/>
            <person name="Lin S.S."/>
            <person name="Lindquist E."/>
            <person name="Lipzen A.M."/>
            <person name="Lu C.W."/>
            <person name="De Luna E."/>
            <person name="Martienssen R.A."/>
            <person name="Minamino N."/>
            <person name="Mizutani M."/>
            <person name="Mizutani M."/>
            <person name="Mochizuki N."/>
            <person name="Monte I."/>
            <person name="Mosher R."/>
            <person name="Nagasaki H."/>
            <person name="Nakagami H."/>
            <person name="Naramoto S."/>
            <person name="Nishitani K."/>
            <person name="Ohtani M."/>
            <person name="Okamoto T."/>
            <person name="Okumura M."/>
            <person name="Phillips J."/>
            <person name="Pollak B."/>
            <person name="Reinders A."/>
            <person name="Rovekamp M."/>
            <person name="Sano R."/>
            <person name="Sawa S."/>
            <person name="Schmid M.W."/>
            <person name="Shirakawa M."/>
            <person name="Solano R."/>
            <person name="Spunde A."/>
            <person name="Suetsugu N."/>
            <person name="Sugano S."/>
            <person name="Sugiyama A."/>
            <person name="Sun R."/>
            <person name="Suzuki Y."/>
            <person name="Takenaka M."/>
            <person name="Takezawa D."/>
            <person name="Tomogane H."/>
            <person name="Tsuzuki M."/>
            <person name="Ueda T."/>
            <person name="Umeda M."/>
            <person name="Ward J.M."/>
            <person name="Watanabe Y."/>
            <person name="Yazaki K."/>
            <person name="Yokoyama R."/>
            <person name="Yoshitake Y."/>
            <person name="Yotsui I."/>
            <person name="Zachgo S."/>
            <person name="Schmutz J."/>
        </authorList>
    </citation>
    <scope>NUCLEOTIDE SEQUENCE [LARGE SCALE GENOMIC DNA]</scope>
    <source>
        <strain evidence="7">Tak-1</strain>
    </source>
</reference>
<evidence type="ECO:0000256" key="3">
    <source>
        <dbReference type="ARBA" id="ARBA00022989"/>
    </source>
</evidence>
<dbReference type="InterPro" id="IPR029020">
    <property type="entry name" value="Ammonium/urea_transptr"/>
</dbReference>
<proteinExistence type="predicted"/>
<dbReference type="OrthoDB" id="534912at2759"/>
<dbReference type="GO" id="GO:0016020">
    <property type="term" value="C:membrane"/>
    <property type="evidence" value="ECO:0007669"/>
    <property type="project" value="UniProtKB-SubCell"/>
</dbReference>
<dbReference type="SUPFAM" id="SSF111352">
    <property type="entry name" value="Ammonium transporter"/>
    <property type="match status" value="1"/>
</dbReference>
<keyword evidence="4 5" id="KW-0472">Membrane</keyword>
<evidence type="ECO:0000256" key="5">
    <source>
        <dbReference type="SAM" id="Phobius"/>
    </source>
</evidence>
<gene>
    <name evidence="6" type="ORF">MARPO_0023s0112</name>
</gene>
<dbReference type="Gramene" id="Mp2g11460.1">
    <property type="protein sequence ID" value="Mp2g11460.1.cds"/>
    <property type="gene ID" value="Mp2g11460"/>
</dbReference>
<name>A0A2R6XCG9_MARPO</name>
<evidence type="ECO:0000256" key="1">
    <source>
        <dbReference type="ARBA" id="ARBA00004141"/>
    </source>
</evidence>
<protein>
    <submittedName>
        <fullName evidence="6">Uncharacterized protein</fullName>
    </submittedName>
</protein>
<evidence type="ECO:0000256" key="2">
    <source>
        <dbReference type="ARBA" id="ARBA00022692"/>
    </source>
</evidence>